<evidence type="ECO:0000259" key="1">
    <source>
        <dbReference type="Pfam" id="PF03417"/>
    </source>
</evidence>
<proteinExistence type="predicted"/>
<dbReference type="Gene3D" id="2.30.130.30">
    <property type="entry name" value="Hypothetical protein"/>
    <property type="match status" value="1"/>
</dbReference>
<keyword evidence="4" id="KW-1185">Reference proteome</keyword>
<evidence type="ECO:0000259" key="2">
    <source>
        <dbReference type="Pfam" id="PF04266"/>
    </source>
</evidence>
<dbReference type="InterPro" id="IPR029055">
    <property type="entry name" value="Ntn_hydrolases_N"/>
</dbReference>
<name>A0A814NKH5_ADIRI</name>
<feature type="domain" description="Peptidase C45 hydrolase" evidence="1">
    <location>
        <begin position="266"/>
        <end position="446"/>
    </location>
</feature>
<feature type="domain" description="ASCH" evidence="2">
    <location>
        <begin position="6"/>
        <end position="113"/>
    </location>
</feature>
<dbReference type="InterPro" id="IPR007374">
    <property type="entry name" value="ASCH_domain"/>
</dbReference>
<dbReference type="InterPro" id="IPR047794">
    <property type="entry name" value="C45_proenzyme-like"/>
</dbReference>
<dbReference type="NCBIfam" id="NF040521">
    <property type="entry name" value="C45_proenzyme"/>
    <property type="match status" value="1"/>
</dbReference>
<dbReference type="Pfam" id="PF04266">
    <property type="entry name" value="ASCH"/>
    <property type="match status" value="1"/>
</dbReference>
<organism evidence="3 4">
    <name type="scientific">Adineta ricciae</name>
    <name type="common">Rotifer</name>
    <dbReference type="NCBI Taxonomy" id="249248"/>
    <lineage>
        <taxon>Eukaryota</taxon>
        <taxon>Metazoa</taxon>
        <taxon>Spiralia</taxon>
        <taxon>Gnathifera</taxon>
        <taxon>Rotifera</taxon>
        <taxon>Eurotatoria</taxon>
        <taxon>Bdelloidea</taxon>
        <taxon>Adinetida</taxon>
        <taxon>Adinetidae</taxon>
        <taxon>Adineta</taxon>
    </lineage>
</organism>
<dbReference type="InterPro" id="IPR047801">
    <property type="entry name" value="Peptidase_C45"/>
</dbReference>
<gene>
    <name evidence="3" type="ORF">XAT740_LOCUS17876</name>
</gene>
<protein>
    <submittedName>
        <fullName evidence="3">Uncharacterized protein</fullName>
    </submittedName>
</protein>
<dbReference type="Gene3D" id="1.10.10.2120">
    <property type="match status" value="1"/>
</dbReference>
<dbReference type="PANTHER" id="PTHR34180">
    <property type="entry name" value="PEPTIDASE C45"/>
    <property type="match status" value="1"/>
</dbReference>
<evidence type="ECO:0000313" key="4">
    <source>
        <dbReference type="Proteomes" id="UP000663828"/>
    </source>
</evidence>
<sequence length="462" mass="53239">MLVKHLSEPWFSLIYCGKKTIEIRLDKGHFHDLKPSDIIEFYNDDLGFNIRRKYCVRVLSIEKFNTFEELLDKHLPHGLPTVKSIELGCLILKQIYSKDNECEKYQKLAIQIERVSAVSNDPVQASRERGYEHGTILFDRIDKSIKTYRKHFATQPNYSEQSILNLCEQYRRGISSYSNEYLEELDSIAVASKQDPLWIIALNCRLELLNHLAFGIQNECTVLYDKQTCQLAENWDWIEDFECLACINHVKSKGILQMIEPGVLAKVGLNSHGIGVTINFVDPSAQSQTPSNIPLHISLRAVLDQATNFEQALDIFEQNGPGFGGHVLIGDDQGHCCCVEFPGDQVRFIRNHPYHTNHFLYTNNNDHIKDKPRYQNSLDRYARVTQLWDNRTSLQSILFDFENEERAYPICRSYKPTALGFVGTVCSLIMNLKERTMNITKGNPRNNPKFYEFKLDQSATSV</sequence>
<dbReference type="Pfam" id="PF03417">
    <property type="entry name" value="AAT"/>
    <property type="match status" value="1"/>
</dbReference>
<dbReference type="AlphaFoldDB" id="A0A814NKH5"/>
<evidence type="ECO:0000313" key="3">
    <source>
        <dbReference type="EMBL" id="CAF1091724.1"/>
    </source>
</evidence>
<comment type="caution">
    <text evidence="3">The sequence shown here is derived from an EMBL/GenBank/DDBJ whole genome shotgun (WGS) entry which is preliminary data.</text>
</comment>
<dbReference type="InterPro" id="IPR015947">
    <property type="entry name" value="PUA-like_sf"/>
</dbReference>
<dbReference type="SUPFAM" id="SSF88697">
    <property type="entry name" value="PUA domain-like"/>
    <property type="match status" value="1"/>
</dbReference>
<accession>A0A814NKH5</accession>
<reference evidence="3" key="1">
    <citation type="submission" date="2021-02" db="EMBL/GenBank/DDBJ databases">
        <authorList>
            <person name="Nowell W R."/>
        </authorList>
    </citation>
    <scope>NUCLEOTIDE SEQUENCE</scope>
</reference>
<dbReference type="PANTHER" id="PTHR34180:SF1">
    <property type="entry name" value="BETA-ALANYL-DOPAMINE_CARCININE HYDROLASE"/>
    <property type="match status" value="1"/>
</dbReference>
<dbReference type="EMBL" id="CAJNOR010001177">
    <property type="protein sequence ID" value="CAF1091724.1"/>
    <property type="molecule type" value="Genomic_DNA"/>
</dbReference>
<dbReference type="Gene3D" id="3.60.60.10">
    <property type="entry name" value="Penicillin V Acylase, Chain A"/>
    <property type="match status" value="1"/>
</dbReference>
<dbReference type="SUPFAM" id="SSF56235">
    <property type="entry name" value="N-terminal nucleophile aminohydrolases (Ntn hydrolases)"/>
    <property type="match status" value="1"/>
</dbReference>
<dbReference type="InterPro" id="IPR005079">
    <property type="entry name" value="Peptidase_C45_hydrolase"/>
</dbReference>
<dbReference type="Proteomes" id="UP000663828">
    <property type="component" value="Unassembled WGS sequence"/>
</dbReference>